<gene>
    <name evidence="1" type="ORF">AM1BK_07050</name>
</gene>
<name>A0ABQ3N0J4_9BACI</name>
<accession>A0ABQ3N0J4</accession>
<sequence length="189" mass="18580">MAGTAGYPGAAGPMGGAAGYPGATGPMGGAAGYPAGMEFSPGVHSAPGNPDGSFGNPGSGAPYGMPGYPGTYGPTPYGYPQMMGTTPYGMVPEFEYESPDRPGPAAGAQMPFMQAPGQSFPTGAGGDCGCGPGKPAGMPADFVPPTPPIYSAPYTGPMDVAQPPFMNPYGMGPAGTSSYGMPGYHDESS</sequence>
<comment type="caution">
    <text evidence="1">The sequence shown here is derived from an EMBL/GenBank/DDBJ whole genome shotgun (WGS) entry which is preliminary data.</text>
</comment>
<organism evidence="1 2">
    <name type="scientific">Neobacillus kokaensis</name>
    <dbReference type="NCBI Taxonomy" id="2759023"/>
    <lineage>
        <taxon>Bacteria</taxon>
        <taxon>Bacillati</taxon>
        <taxon>Bacillota</taxon>
        <taxon>Bacilli</taxon>
        <taxon>Bacillales</taxon>
        <taxon>Bacillaceae</taxon>
        <taxon>Neobacillus</taxon>
    </lineage>
</organism>
<evidence type="ECO:0000313" key="1">
    <source>
        <dbReference type="EMBL" id="GHH97162.1"/>
    </source>
</evidence>
<protein>
    <submittedName>
        <fullName evidence="1">Uncharacterized protein</fullName>
    </submittedName>
</protein>
<reference evidence="1 2" key="1">
    <citation type="journal article" date="2022" name="Int. J. Syst. Evol. Microbiol.">
        <title>Neobacillus kokaensis sp. nov., isolated from soil.</title>
        <authorList>
            <person name="Yuki K."/>
            <person name="Matsubara H."/>
            <person name="Yamaguchi S."/>
        </authorList>
    </citation>
    <scope>NUCLEOTIDE SEQUENCE [LARGE SCALE GENOMIC DNA]</scope>
    <source>
        <strain evidence="1 2">LOB 377</strain>
    </source>
</reference>
<dbReference type="Proteomes" id="UP000637074">
    <property type="component" value="Unassembled WGS sequence"/>
</dbReference>
<dbReference type="EMBL" id="BNDS01000002">
    <property type="protein sequence ID" value="GHH97162.1"/>
    <property type="molecule type" value="Genomic_DNA"/>
</dbReference>
<keyword evidence="2" id="KW-1185">Reference proteome</keyword>
<evidence type="ECO:0000313" key="2">
    <source>
        <dbReference type="Proteomes" id="UP000637074"/>
    </source>
</evidence>
<proteinExistence type="predicted"/>